<dbReference type="HAMAP" id="MF_01398">
    <property type="entry name" value="ATP_synth_b_bprime"/>
    <property type="match status" value="1"/>
</dbReference>
<evidence type="ECO:0000256" key="14">
    <source>
        <dbReference type="SAM" id="Coils"/>
    </source>
</evidence>
<evidence type="ECO:0000256" key="4">
    <source>
        <dbReference type="ARBA" id="ARBA00022692"/>
    </source>
</evidence>
<evidence type="ECO:0000256" key="9">
    <source>
        <dbReference type="ARBA" id="ARBA00023310"/>
    </source>
</evidence>
<dbReference type="InterPro" id="IPR050059">
    <property type="entry name" value="ATP_synthase_B_chain"/>
</dbReference>
<comment type="function">
    <text evidence="12">Component of the F(0) channel, it forms part of the peripheral stalk, linking F(1) to F(0).</text>
</comment>
<comment type="similarity">
    <text evidence="1 12 13">Belongs to the ATPase B chain family.</text>
</comment>
<evidence type="ECO:0000256" key="5">
    <source>
        <dbReference type="ARBA" id="ARBA00022781"/>
    </source>
</evidence>
<keyword evidence="7 12" id="KW-0406">Ion transport</keyword>
<dbReference type="GO" id="GO:0045259">
    <property type="term" value="C:proton-transporting ATP synthase complex"/>
    <property type="evidence" value="ECO:0007669"/>
    <property type="project" value="UniProtKB-KW"/>
</dbReference>
<dbReference type="Pfam" id="PF00430">
    <property type="entry name" value="ATP-synt_B"/>
    <property type="match status" value="1"/>
</dbReference>
<dbReference type="InterPro" id="IPR028987">
    <property type="entry name" value="ATP_synth_B-like_membr_sf"/>
</dbReference>
<organism evidence="15 16">
    <name type="scientific">Petrotoga olearia DSM 13574</name>
    <dbReference type="NCBI Taxonomy" id="1122955"/>
    <lineage>
        <taxon>Bacteria</taxon>
        <taxon>Thermotogati</taxon>
        <taxon>Thermotogota</taxon>
        <taxon>Thermotogae</taxon>
        <taxon>Petrotogales</taxon>
        <taxon>Petrotogaceae</taxon>
        <taxon>Petrotoga</taxon>
    </lineage>
</organism>
<dbReference type="InterPro" id="IPR002146">
    <property type="entry name" value="ATP_synth_b/b'su_bac/chlpt"/>
</dbReference>
<comment type="function">
    <text evidence="10 12">F(1)F(0) ATP synthase produces ATP from ADP in the presence of a proton or sodium gradient. F-type ATPases consist of two structural domains, F(1) containing the extramembraneous catalytic core and F(0) containing the membrane proton channel, linked together by a central stalk and a peripheral stalk. During catalysis, ATP synthesis in the catalytic domain of F(1) is coupled via a rotary mechanism of the central stalk subunits to proton translocation.</text>
</comment>
<dbReference type="RefSeq" id="WP_103066407.1">
    <property type="nucleotide sequence ID" value="NZ_AZRL01000004.1"/>
</dbReference>
<dbReference type="Proteomes" id="UP000236434">
    <property type="component" value="Unassembled WGS sequence"/>
</dbReference>
<protein>
    <recommendedName>
        <fullName evidence="12">ATP synthase subunit b</fullName>
    </recommendedName>
    <alternativeName>
        <fullName evidence="12">ATP synthase F(0) sector subunit b</fullName>
    </alternativeName>
    <alternativeName>
        <fullName evidence="12">ATPase subunit I</fullName>
    </alternativeName>
    <alternativeName>
        <fullName evidence="12">F-type ATPase subunit b</fullName>
        <shortName evidence="12">F-ATPase subunit b</shortName>
    </alternativeName>
</protein>
<dbReference type="CDD" id="cd06503">
    <property type="entry name" value="ATP-synt_Fo_b"/>
    <property type="match status" value="1"/>
</dbReference>
<keyword evidence="14" id="KW-0175">Coiled coil</keyword>
<comment type="subunit">
    <text evidence="12">F-type ATPases have 2 components, F(1) - the catalytic core - and F(0) - the membrane proton channel. F(1) has five subunits: alpha(3), beta(3), gamma(1), delta(1), epsilon(1). F(0) has three main subunits: a(1), b(2) and c(10-14). The alpha and beta chains form an alternating ring which encloses part of the gamma chain. F(1) is attached to F(0) by a central stalk formed by the gamma and epsilon chains, while a peripheral stalk is formed by the delta and b chains.</text>
</comment>
<keyword evidence="12" id="KW-1003">Cell membrane</keyword>
<comment type="caution">
    <text evidence="15">The sequence shown here is derived from an EMBL/GenBank/DDBJ whole genome shotgun (WGS) entry which is preliminary data.</text>
</comment>
<evidence type="ECO:0000313" key="16">
    <source>
        <dbReference type="Proteomes" id="UP000236434"/>
    </source>
</evidence>
<evidence type="ECO:0000256" key="11">
    <source>
        <dbReference type="ARBA" id="ARBA00037847"/>
    </source>
</evidence>
<sequence length="163" mass="18830">MISFNLTSIVNLVGFLAFMFLMYRLLYKPYFDITDKRKKEVEKNLNEAEKLRLEAQSKKEELDKQLAEADDKRREILANADEQAKSIVKSAQQEAEEQRKIILAKAEKEAEDIKESAARELQSRIVSLAVAISSMILKEQIDKKKNEELIRRAINSLKDKGEL</sequence>
<dbReference type="GO" id="GO:0046933">
    <property type="term" value="F:proton-transporting ATP synthase activity, rotational mechanism"/>
    <property type="evidence" value="ECO:0007669"/>
    <property type="project" value="UniProtKB-UniRule"/>
</dbReference>
<evidence type="ECO:0000256" key="8">
    <source>
        <dbReference type="ARBA" id="ARBA00023136"/>
    </source>
</evidence>
<dbReference type="InterPro" id="IPR005864">
    <property type="entry name" value="ATP_synth_F0_bsu_bac"/>
</dbReference>
<evidence type="ECO:0000256" key="13">
    <source>
        <dbReference type="RuleBase" id="RU003848"/>
    </source>
</evidence>
<evidence type="ECO:0000256" key="6">
    <source>
        <dbReference type="ARBA" id="ARBA00022989"/>
    </source>
</evidence>
<evidence type="ECO:0000256" key="1">
    <source>
        <dbReference type="ARBA" id="ARBA00005513"/>
    </source>
</evidence>
<keyword evidence="9 12" id="KW-0066">ATP synthesis</keyword>
<evidence type="ECO:0000256" key="12">
    <source>
        <dbReference type="HAMAP-Rule" id="MF_01398"/>
    </source>
</evidence>
<accession>A0A2K1P456</accession>
<proteinExistence type="inferred from homology"/>
<evidence type="ECO:0000256" key="7">
    <source>
        <dbReference type="ARBA" id="ARBA00023065"/>
    </source>
</evidence>
<dbReference type="GO" id="GO:0005886">
    <property type="term" value="C:plasma membrane"/>
    <property type="evidence" value="ECO:0007669"/>
    <property type="project" value="UniProtKB-SubCell"/>
</dbReference>
<dbReference type="PANTHER" id="PTHR33445">
    <property type="entry name" value="ATP SYNTHASE SUBUNIT B', CHLOROPLASTIC"/>
    <property type="match status" value="1"/>
</dbReference>
<reference evidence="15 16" key="1">
    <citation type="submission" date="2013-12" db="EMBL/GenBank/DDBJ databases">
        <title>Comparative genomics of Petrotoga isolates.</title>
        <authorList>
            <person name="Nesbo C.L."/>
            <person name="Charchuk R."/>
            <person name="Chow K."/>
        </authorList>
    </citation>
    <scope>NUCLEOTIDE SEQUENCE [LARGE SCALE GENOMIC DNA]</scope>
    <source>
        <strain evidence="15 16">DSM 13574</strain>
    </source>
</reference>
<dbReference type="GO" id="GO:0012505">
    <property type="term" value="C:endomembrane system"/>
    <property type="evidence" value="ECO:0007669"/>
    <property type="project" value="UniProtKB-SubCell"/>
</dbReference>
<comment type="subcellular location">
    <subcellularLocation>
        <location evidence="12">Cell membrane</location>
        <topology evidence="12">Single-pass membrane protein</topology>
    </subcellularLocation>
    <subcellularLocation>
        <location evidence="11">Endomembrane system</location>
        <topology evidence="11">Single-pass membrane protein</topology>
    </subcellularLocation>
</comment>
<keyword evidence="8 12" id="KW-0472">Membrane</keyword>
<dbReference type="AlphaFoldDB" id="A0A2K1P456"/>
<keyword evidence="3 12" id="KW-0138">CF(0)</keyword>
<gene>
    <name evidence="12" type="primary">atpF</name>
    <name evidence="15" type="ORF">X929_02160</name>
</gene>
<evidence type="ECO:0000256" key="10">
    <source>
        <dbReference type="ARBA" id="ARBA00025198"/>
    </source>
</evidence>
<keyword evidence="5 12" id="KW-0375">Hydrogen ion transport</keyword>
<dbReference type="NCBIfam" id="TIGR01144">
    <property type="entry name" value="ATP_synt_b"/>
    <property type="match status" value="1"/>
</dbReference>
<dbReference type="OrthoDB" id="49468at2"/>
<dbReference type="SUPFAM" id="SSF81573">
    <property type="entry name" value="F1F0 ATP synthase subunit B, membrane domain"/>
    <property type="match status" value="1"/>
</dbReference>
<dbReference type="PANTHER" id="PTHR33445:SF2">
    <property type="entry name" value="ATP SYNTHASE SUBUNIT B', CHLOROPLASTIC"/>
    <property type="match status" value="1"/>
</dbReference>
<feature type="transmembrane region" description="Helical" evidence="12">
    <location>
        <begin position="6"/>
        <end position="27"/>
    </location>
</feature>
<feature type="coiled-coil region" evidence="14">
    <location>
        <begin position="31"/>
        <end position="79"/>
    </location>
</feature>
<name>A0A2K1P456_9BACT</name>
<evidence type="ECO:0000313" key="15">
    <source>
        <dbReference type="EMBL" id="PNR97583.1"/>
    </source>
</evidence>
<evidence type="ECO:0000256" key="3">
    <source>
        <dbReference type="ARBA" id="ARBA00022547"/>
    </source>
</evidence>
<keyword evidence="6 12" id="KW-1133">Transmembrane helix</keyword>
<keyword evidence="2 12" id="KW-0813">Transport</keyword>
<keyword evidence="4 12" id="KW-0812">Transmembrane</keyword>
<dbReference type="GO" id="GO:0046961">
    <property type="term" value="F:proton-transporting ATPase activity, rotational mechanism"/>
    <property type="evidence" value="ECO:0007669"/>
    <property type="project" value="TreeGrafter"/>
</dbReference>
<dbReference type="EMBL" id="AZRL01000004">
    <property type="protein sequence ID" value="PNR97583.1"/>
    <property type="molecule type" value="Genomic_DNA"/>
</dbReference>
<evidence type="ECO:0000256" key="2">
    <source>
        <dbReference type="ARBA" id="ARBA00022448"/>
    </source>
</evidence>